<dbReference type="EMBL" id="QDGZ01000005">
    <property type="protein sequence ID" value="PVG82329.1"/>
    <property type="molecule type" value="Genomic_DNA"/>
</dbReference>
<keyword evidence="3" id="KW-0804">Transcription</keyword>
<dbReference type="GO" id="GO:0003700">
    <property type="term" value="F:DNA-binding transcription factor activity"/>
    <property type="evidence" value="ECO:0007669"/>
    <property type="project" value="TreeGrafter"/>
</dbReference>
<dbReference type="Proteomes" id="UP000246018">
    <property type="component" value="Unassembled WGS sequence"/>
</dbReference>
<evidence type="ECO:0000313" key="6">
    <source>
        <dbReference type="EMBL" id="PVG82329.1"/>
    </source>
</evidence>
<evidence type="ECO:0000256" key="4">
    <source>
        <dbReference type="SAM" id="MobiDB-lite"/>
    </source>
</evidence>
<keyword evidence="1" id="KW-0805">Transcription regulation</keyword>
<dbReference type="SUPFAM" id="SSF47413">
    <property type="entry name" value="lambda repressor-like DNA-binding domains"/>
    <property type="match status" value="1"/>
</dbReference>
<dbReference type="Pfam" id="PF13377">
    <property type="entry name" value="Peripla_BP_3"/>
    <property type="match status" value="1"/>
</dbReference>
<gene>
    <name evidence="6" type="ORF">DDE18_12635</name>
</gene>
<dbReference type="Gene3D" id="1.10.260.40">
    <property type="entry name" value="lambda repressor-like DNA-binding domains"/>
    <property type="match status" value="1"/>
</dbReference>
<keyword evidence="7" id="KW-1185">Reference proteome</keyword>
<dbReference type="Gene3D" id="3.40.50.2300">
    <property type="match status" value="2"/>
</dbReference>
<dbReference type="SMART" id="SM00354">
    <property type="entry name" value="HTH_LACI"/>
    <property type="match status" value="1"/>
</dbReference>
<dbReference type="SUPFAM" id="SSF53822">
    <property type="entry name" value="Periplasmic binding protein-like I"/>
    <property type="match status" value="1"/>
</dbReference>
<dbReference type="InterPro" id="IPR028082">
    <property type="entry name" value="Peripla_BP_I"/>
</dbReference>
<comment type="caution">
    <text evidence="6">The sequence shown here is derived from an EMBL/GenBank/DDBJ whole genome shotgun (WGS) entry which is preliminary data.</text>
</comment>
<feature type="domain" description="HTH lacI-type" evidence="5">
    <location>
        <begin position="2"/>
        <end position="57"/>
    </location>
</feature>
<sequence length="351" mass="36986">MATLAQIATSAGVSEATVSRVLNDKPGVSDAARQAVLTALDVLGYERPAKLRRRSAGLVGLVVPELVNPIFPAFAQVIEDALARRRFTPVLCTQAPGGISEDEYVESLLDHGVAGIIFVSGRHADTTADHERYRTLLDRGMPVVLVNGYAEGLAAPFVSVDDREAAELAVSHLVQLGHRRIGLATGPARYVPSARKRAGFVAALETHLGLSRKEAESWIADSLFTVEGGAAATRQLAARGATAVVCASDIMALGAIRGARELGLRVPEDFSVVGFDDSLLIAFVDPPLTTVRQPVAAMGAAAVSALVDAISGQPVPAMEYMFRPELVLRSSTGPAPLEQRPFRAAGRPAAR</sequence>
<evidence type="ECO:0000256" key="3">
    <source>
        <dbReference type="ARBA" id="ARBA00023163"/>
    </source>
</evidence>
<feature type="region of interest" description="Disordered" evidence="4">
    <location>
        <begin position="332"/>
        <end position="351"/>
    </location>
</feature>
<organism evidence="6 7">
    <name type="scientific">Nocardioides gansuensis</name>
    <dbReference type="NCBI Taxonomy" id="2138300"/>
    <lineage>
        <taxon>Bacteria</taxon>
        <taxon>Bacillati</taxon>
        <taxon>Actinomycetota</taxon>
        <taxon>Actinomycetes</taxon>
        <taxon>Propionibacteriales</taxon>
        <taxon>Nocardioidaceae</taxon>
        <taxon>Nocardioides</taxon>
    </lineage>
</organism>
<dbReference type="PANTHER" id="PTHR30146">
    <property type="entry name" value="LACI-RELATED TRANSCRIPTIONAL REPRESSOR"/>
    <property type="match status" value="1"/>
</dbReference>
<dbReference type="GO" id="GO:0000976">
    <property type="term" value="F:transcription cis-regulatory region binding"/>
    <property type="evidence" value="ECO:0007669"/>
    <property type="project" value="TreeGrafter"/>
</dbReference>
<proteinExistence type="predicted"/>
<evidence type="ECO:0000259" key="5">
    <source>
        <dbReference type="PROSITE" id="PS50932"/>
    </source>
</evidence>
<reference evidence="6 7" key="1">
    <citation type="submission" date="2018-04" db="EMBL/GenBank/DDBJ databases">
        <title>Genome of Nocardioides gansuensis WSJ-1.</title>
        <authorList>
            <person name="Wu S."/>
            <person name="Wang G."/>
        </authorList>
    </citation>
    <scope>NUCLEOTIDE SEQUENCE [LARGE SCALE GENOMIC DNA]</scope>
    <source>
        <strain evidence="6 7">WSJ-1</strain>
    </source>
</reference>
<dbReference type="Pfam" id="PF00356">
    <property type="entry name" value="LacI"/>
    <property type="match status" value="1"/>
</dbReference>
<dbReference type="InterPro" id="IPR010982">
    <property type="entry name" value="Lambda_DNA-bd_dom_sf"/>
</dbReference>
<evidence type="ECO:0000256" key="2">
    <source>
        <dbReference type="ARBA" id="ARBA00023125"/>
    </source>
</evidence>
<dbReference type="OrthoDB" id="3324394at2"/>
<evidence type="ECO:0000256" key="1">
    <source>
        <dbReference type="ARBA" id="ARBA00023015"/>
    </source>
</evidence>
<dbReference type="PROSITE" id="PS50932">
    <property type="entry name" value="HTH_LACI_2"/>
    <property type="match status" value="1"/>
</dbReference>
<feature type="compositionally biased region" description="Low complexity" evidence="4">
    <location>
        <begin position="342"/>
        <end position="351"/>
    </location>
</feature>
<dbReference type="RefSeq" id="WP_116572633.1">
    <property type="nucleotide sequence ID" value="NZ_QDGZ01000005.1"/>
</dbReference>
<accession>A0A2T8F9G8</accession>
<dbReference type="CDD" id="cd01392">
    <property type="entry name" value="HTH_LacI"/>
    <property type="match status" value="1"/>
</dbReference>
<name>A0A2T8F9G8_9ACTN</name>
<protein>
    <submittedName>
        <fullName evidence="6">LacI family transcriptional regulator</fullName>
    </submittedName>
</protein>
<dbReference type="InterPro" id="IPR046335">
    <property type="entry name" value="LacI/GalR-like_sensor"/>
</dbReference>
<dbReference type="PANTHER" id="PTHR30146:SF153">
    <property type="entry name" value="LACTOSE OPERON REPRESSOR"/>
    <property type="match status" value="1"/>
</dbReference>
<keyword evidence="2" id="KW-0238">DNA-binding</keyword>
<evidence type="ECO:0000313" key="7">
    <source>
        <dbReference type="Proteomes" id="UP000246018"/>
    </source>
</evidence>
<dbReference type="AlphaFoldDB" id="A0A2T8F9G8"/>
<dbReference type="InterPro" id="IPR000843">
    <property type="entry name" value="HTH_LacI"/>
</dbReference>